<dbReference type="PROSITE" id="PS51904">
    <property type="entry name" value="GLYCOSYL_HYDROL_F25_2"/>
    <property type="match status" value="1"/>
</dbReference>
<feature type="transmembrane region" description="Helical" evidence="4">
    <location>
        <begin position="12"/>
        <end position="32"/>
    </location>
</feature>
<keyword evidence="2" id="KW-0378">Hydrolase</keyword>
<keyword evidence="4" id="KW-0472">Membrane</keyword>
<dbReference type="InterPro" id="IPR018077">
    <property type="entry name" value="Glyco_hydro_fam25_subgr"/>
</dbReference>
<dbReference type="AlphaFoldDB" id="A0A285RXF6"/>
<organism evidence="5 6">
    <name type="scientific">Pseudobutyrivibrio ruminis DSM 9787</name>
    <dbReference type="NCBI Taxonomy" id="1123011"/>
    <lineage>
        <taxon>Bacteria</taxon>
        <taxon>Bacillati</taxon>
        <taxon>Bacillota</taxon>
        <taxon>Clostridia</taxon>
        <taxon>Lachnospirales</taxon>
        <taxon>Lachnospiraceae</taxon>
        <taxon>Pseudobutyrivibrio</taxon>
    </lineage>
</organism>
<evidence type="ECO:0000313" key="6">
    <source>
        <dbReference type="Proteomes" id="UP000219563"/>
    </source>
</evidence>
<dbReference type="Proteomes" id="UP000219563">
    <property type="component" value="Unassembled WGS sequence"/>
</dbReference>
<dbReference type="InterPro" id="IPR002053">
    <property type="entry name" value="Glyco_hydro_25"/>
</dbReference>
<keyword evidence="3" id="KW-0326">Glycosidase</keyword>
<dbReference type="EMBL" id="OBMR01000004">
    <property type="protein sequence ID" value="SOB98746.1"/>
    <property type="molecule type" value="Genomic_DNA"/>
</dbReference>
<reference evidence="5 6" key="1">
    <citation type="submission" date="2017-08" db="EMBL/GenBank/DDBJ databases">
        <authorList>
            <person name="de Groot N.N."/>
        </authorList>
    </citation>
    <scope>NUCLEOTIDE SEQUENCE [LARGE SCALE GENOMIC DNA]</scope>
    <source>
        <strain evidence="5 6">DSM 9787</strain>
    </source>
</reference>
<dbReference type="GO" id="GO:0016052">
    <property type="term" value="P:carbohydrate catabolic process"/>
    <property type="evidence" value="ECO:0007669"/>
    <property type="project" value="TreeGrafter"/>
</dbReference>
<dbReference type="PANTHER" id="PTHR34135:SF2">
    <property type="entry name" value="LYSOZYME"/>
    <property type="match status" value="1"/>
</dbReference>
<evidence type="ECO:0000256" key="2">
    <source>
        <dbReference type="ARBA" id="ARBA00022801"/>
    </source>
</evidence>
<proteinExistence type="inferred from homology"/>
<evidence type="ECO:0000256" key="1">
    <source>
        <dbReference type="ARBA" id="ARBA00010646"/>
    </source>
</evidence>
<sequence>MKNIHIKKKYIITSIVICIILILIASMLYMGIIHFNNPSREEYPVVGVDVSKYQGAIDWNQLIEQDISFAYIKATEGSSHVDEYYDANFNNALKTGIRVGAYHFFSFESSGRKQAENYCKNVSITEGMLPPVIDVEYYGDKKGVDDIDVDSVRKNLREMVDILEEEYGQKPVLYVTKNSYDTIVNGYFDDCDLWYRSVYSKVPKDVNWTFWQYSNRTVLNGYEGEERYIDVNVFNGTREEFEKLGSGTNVHDLNGSSVETKEIEFLWSKESASESRVKLESKLVDGEIELIIPQYNGSSDQRVEYLIDGEKKCDFNFIVPEQITEIETCDYNFDGNVDIVFVGYNHGKKDFWLYRSCVREYEEDTCYFVNDDDIESYVEKELSDDYSAEDIINALTNGLVNGEISSYSDAYKAIVAFNQIKYESSDLKYSLVYIDEDDIPELLVDDTGYWINVYSFSNSTVTEPMEFCGYGVGGCVNYEYVPYKNSLRYFGHGTETYGYTLMKIENNKLVTTYSEDCYYEEETVNYNNYTDEQLSPEELKNRVEEYNSCAFEELYGEYTEEEIIEQLQ</sequence>
<protein>
    <submittedName>
        <fullName evidence="5">Lyzozyme M1 (1,4-beta-N-acetylmuramidase), GH25 family</fullName>
    </submittedName>
</protein>
<dbReference type="GO" id="GO:0009253">
    <property type="term" value="P:peptidoglycan catabolic process"/>
    <property type="evidence" value="ECO:0007669"/>
    <property type="project" value="InterPro"/>
</dbReference>
<dbReference type="Pfam" id="PF01183">
    <property type="entry name" value="Glyco_hydro_25"/>
    <property type="match status" value="1"/>
</dbReference>
<dbReference type="PANTHER" id="PTHR34135">
    <property type="entry name" value="LYSOZYME"/>
    <property type="match status" value="1"/>
</dbReference>
<dbReference type="SMART" id="SM00641">
    <property type="entry name" value="Glyco_25"/>
    <property type="match status" value="1"/>
</dbReference>
<dbReference type="GO" id="GO:0016998">
    <property type="term" value="P:cell wall macromolecule catabolic process"/>
    <property type="evidence" value="ECO:0007669"/>
    <property type="project" value="InterPro"/>
</dbReference>
<dbReference type="SUPFAM" id="SSF51445">
    <property type="entry name" value="(Trans)glycosidases"/>
    <property type="match status" value="1"/>
</dbReference>
<evidence type="ECO:0000256" key="3">
    <source>
        <dbReference type="ARBA" id="ARBA00023295"/>
    </source>
</evidence>
<name>A0A285RXF6_9FIRM</name>
<dbReference type="Gene3D" id="3.20.20.80">
    <property type="entry name" value="Glycosidases"/>
    <property type="match status" value="1"/>
</dbReference>
<keyword evidence="4" id="KW-0812">Transmembrane</keyword>
<gene>
    <name evidence="5" type="ORF">SAMN02910411_1531</name>
</gene>
<keyword evidence="4" id="KW-1133">Transmembrane helix</keyword>
<dbReference type="GO" id="GO:0003796">
    <property type="term" value="F:lysozyme activity"/>
    <property type="evidence" value="ECO:0007669"/>
    <property type="project" value="InterPro"/>
</dbReference>
<accession>A0A285RXF6</accession>
<evidence type="ECO:0000256" key="4">
    <source>
        <dbReference type="SAM" id="Phobius"/>
    </source>
</evidence>
<dbReference type="InterPro" id="IPR017853">
    <property type="entry name" value="GH"/>
</dbReference>
<comment type="similarity">
    <text evidence="1">Belongs to the glycosyl hydrolase 25 family.</text>
</comment>
<evidence type="ECO:0000313" key="5">
    <source>
        <dbReference type="EMBL" id="SOB98746.1"/>
    </source>
</evidence>